<evidence type="ECO:0000256" key="2">
    <source>
        <dbReference type="ARBA" id="ARBA00022776"/>
    </source>
</evidence>
<evidence type="ECO:0000313" key="9">
    <source>
        <dbReference type="Proteomes" id="UP001141806"/>
    </source>
</evidence>
<keyword evidence="1" id="KW-0132">Cell division</keyword>
<dbReference type="PANTHER" id="PTHR35740:SF1">
    <property type="entry name" value="OS12G0111700 PROTEIN"/>
    <property type="match status" value="1"/>
</dbReference>
<evidence type="ECO:0000313" key="8">
    <source>
        <dbReference type="EMBL" id="KAJ4970730.1"/>
    </source>
</evidence>
<protein>
    <recommendedName>
        <fullName evidence="7">Sororin C-terminal region domain-containing protein</fullName>
    </recommendedName>
</protein>
<dbReference type="Pfam" id="PF25220">
    <property type="entry name" value="Sororin_C"/>
    <property type="match status" value="1"/>
</dbReference>
<dbReference type="GO" id="GO:0051301">
    <property type="term" value="P:cell division"/>
    <property type="evidence" value="ECO:0007669"/>
    <property type="project" value="UniProtKB-KW"/>
</dbReference>
<comment type="similarity">
    <text evidence="5">Belongs to the sororin family.</text>
</comment>
<gene>
    <name evidence="8" type="ORF">NE237_003829</name>
</gene>
<feature type="compositionally biased region" description="Polar residues" evidence="6">
    <location>
        <begin position="24"/>
        <end position="49"/>
    </location>
</feature>
<dbReference type="AlphaFoldDB" id="A0A9Q0KHU3"/>
<dbReference type="GO" id="GO:0005634">
    <property type="term" value="C:nucleus"/>
    <property type="evidence" value="ECO:0007669"/>
    <property type="project" value="UniProtKB-SubCell"/>
</dbReference>
<feature type="region of interest" description="Disordered" evidence="6">
    <location>
        <begin position="1"/>
        <end position="93"/>
    </location>
</feature>
<reference evidence="8" key="1">
    <citation type="journal article" date="2023" name="Plant J.">
        <title>The genome of the king protea, Protea cynaroides.</title>
        <authorList>
            <person name="Chang J."/>
            <person name="Duong T.A."/>
            <person name="Schoeman C."/>
            <person name="Ma X."/>
            <person name="Roodt D."/>
            <person name="Barker N."/>
            <person name="Li Z."/>
            <person name="Van de Peer Y."/>
            <person name="Mizrachi E."/>
        </authorList>
    </citation>
    <scope>NUCLEOTIDE SEQUENCE</scope>
    <source>
        <tissue evidence="8">Young leaves</tissue>
    </source>
</reference>
<keyword evidence="3" id="KW-0539">Nucleus</keyword>
<dbReference type="EMBL" id="JAMYWD010000005">
    <property type="protein sequence ID" value="KAJ4970730.1"/>
    <property type="molecule type" value="Genomic_DNA"/>
</dbReference>
<evidence type="ECO:0000256" key="3">
    <source>
        <dbReference type="ARBA" id="ARBA00023242"/>
    </source>
</evidence>
<keyword evidence="2" id="KW-0498">Mitosis</keyword>
<dbReference type="InterPro" id="IPR057337">
    <property type="entry name" value="Sororin_C"/>
</dbReference>
<name>A0A9Q0KHU3_9MAGN</name>
<feature type="region of interest" description="Disordered" evidence="6">
    <location>
        <begin position="138"/>
        <end position="167"/>
    </location>
</feature>
<evidence type="ECO:0000256" key="6">
    <source>
        <dbReference type="SAM" id="MobiDB-lite"/>
    </source>
</evidence>
<keyword evidence="9" id="KW-1185">Reference proteome</keyword>
<evidence type="ECO:0000256" key="1">
    <source>
        <dbReference type="ARBA" id="ARBA00022618"/>
    </source>
</evidence>
<keyword evidence="4" id="KW-0131">Cell cycle</keyword>
<feature type="compositionally biased region" description="Basic and acidic residues" evidence="6">
    <location>
        <begin position="50"/>
        <end position="61"/>
    </location>
</feature>
<accession>A0A9Q0KHU3</accession>
<evidence type="ECO:0000256" key="4">
    <source>
        <dbReference type="ARBA" id="ARBA00023306"/>
    </source>
</evidence>
<proteinExistence type="inferred from homology"/>
<sequence length="198" mass="21782">MKVDNNQKKIQNRSHRALRKPLSDRSNVVQTRIPSSLTKPSKPTLSVSTKEADESSLKHDSSIGSNNADKPCVLPQPSTPPNRKSLADSGAVDRENSGVVTVYCRKRNTETRKDKGKAVSVELPFSCPPVARVRSLGNKVNDKHGDAGLSKTSGASNLKRKKKQRLSLPQDFIDQQKAYFAEIDAFELPEEIVSDSDD</sequence>
<evidence type="ECO:0000256" key="5">
    <source>
        <dbReference type="ARBA" id="ARBA00093465"/>
    </source>
</evidence>
<evidence type="ECO:0000259" key="7">
    <source>
        <dbReference type="Pfam" id="PF25220"/>
    </source>
</evidence>
<dbReference type="OrthoDB" id="1903589at2759"/>
<dbReference type="PANTHER" id="PTHR35740">
    <property type="entry name" value="OS12G0111700 PROTEIN"/>
    <property type="match status" value="1"/>
</dbReference>
<feature type="compositionally biased region" description="Basic residues" evidence="6">
    <location>
        <begin position="10"/>
        <end position="19"/>
    </location>
</feature>
<feature type="domain" description="Sororin C-terminal region" evidence="7">
    <location>
        <begin position="168"/>
        <end position="191"/>
    </location>
</feature>
<dbReference type="Proteomes" id="UP001141806">
    <property type="component" value="Unassembled WGS sequence"/>
</dbReference>
<organism evidence="8 9">
    <name type="scientific">Protea cynaroides</name>
    <dbReference type="NCBI Taxonomy" id="273540"/>
    <lineage>
        <taxon>Eukaryota</taxon>
        <taxon>Viridiplantae</taxon>
        <taxon>Streptophyta</taxon>
        <taxon>Embryophyta</taxon>
        <taxon>Tracheophyta</taxon>
        <taxon>Spermatophyta</taxon>
        <taxon>Magnoliopsida</taxon>
        <taxon>Proteales</taxon>
        <taxon>Proteaceae</taxon>
        <taxon>Protea</taxon>
    </lineage>
</organism>
<comment type="caution">
    <text evidence="8">The sequence shown here is derived from an EMBL/GenBank/DDBJ whole genome shotgun (WGS) entry which is preliminary data.</text>
</comment>